<organism evidence="1">
    <name type="scientific">Kribbella sp. HUAS MG21</name>
    <dbReference type="NCBI Taxonomy" id="3160966"/>
    <lineage>
        <taxon>Bacteria</taxon>
        <taxon>Bacillati</taxon>
        <taxon>Actinomycetota</taxon>
        <taxon>Actinomycetes</taxon>
        <taxon>Propionibacteriales</taxon>
        <taxon>Kribbellaceae</taxon>
        <taxon>Kribbella</taxon>
    </lineage>
</organism>
<gene>
    <name evidence="1" type="ORF">ABN611_14915</name>
</gene>
<accession>A0AAU7TLS3</accession>
<name>A0AAU7TLS3_9ACTN</name>
<protein>
    <submittedName>
        <fullName evidence="1">Uncharacterized protein</fullName>
    </submittedName>
</protein>
<dbReference type="EMBL" id="CP158165">
    <property type="protein sequence ID" value="XBV27679.1"/>
    <property type="molecule type" value="Genomic_DNA"/>
</dbReference>
<dbReference type="Pfam" id="PF22091">
    <property type="entry name" value="DUF6941"/>
    <property type="match status" value="1"/>
</dbReference>
<dbReference type="AlphaFoldDB" id="A0AAU7TLS3"/>
<reference evidence="1" key="1">
    <citation type="submission" date="2024-06" db="EMBL/GenBank/DDBJ databases">
        <title>Kribbella sp. strain HUAS MG21 genome sequences.</title>
        <authorList>
            <person name="Mo P."/>
        </authorList>
    </citation>
    <scope>NUCLEOTIDE SEQUENCE</scope>
    <source>
        <strain evidence="1">HUAS MG21</strain>
    </source>
</reference>
<sequence length="297" mass="30545">MSPEANRSESNLVLMCLLHSRTIDDHESEFPPDLLRQWKAAAEASNDGVQPPLTDAEVGEIQKYIVAATIVQADVIHLGGTLGGGGGAIGAGAYGGQGGNITIADLNTPTRTPQTDAAQPDVGDGFSEGFDGQDGGTSSFGSGSTLLAAGGGGGGFVGTGNRSTTDRLRVSTLVLVNAVEHREGLVSILGGAWDKVVIEQLPAQGSIYALAVIEAGGAPQGEYGIHIAAFGPNGTRLARVSFPVTVTQPGQVLRFKRHVALDLDLTQQGIHTVTVDSDISELARIEFAVVLNDGPQA</sequence>
<evidence type="ECO:0000313" key="1">
    <source>
        <dbReference type="EMBL" id="XBV27679.1"/>
    </source>
</evidence>
<proteinExistence type="predicted"/>
<dbReference type="RefSeq" id="WP_350280462.1">
    <property type="nucleotide sequence ID" value="NZ_CP158165.1"/>
</dbReference>
<dbReference type="InterPro" id="IPR054221">
    <property type="entry name" value="DUF6941"/>
</dbReference>